<reference evidence="1" key="1">
    <citation type="submission" date="2020-04" db="EMBL/GenBank/DDBJ databases">
        <authorList>
            <person name="Chiriac C."/>
            <person name="Salcher M."/>
            <person name="Ghai R."/>
            <person name="Kavagutti S V."/>
        </authorList>
    </citation>
    <scope>NUCLEOTIDE SEQUENCE</scope>
</reference>
<proteinExistence type="predicted"/>
<accession>A0A6J5L4P3</accession>
<organism evidence="1">
    <name type="scientific">uncultured Caudovirales phage</name>
    <dbReference type="NCBI Taxonomy" id="2100421"/>
    <lineage>
        <taxon>Viruses</taxon>
        <taxon>Duplodnaviria</taxon>
        <taxon>Heunggongvirae</taxon>
        <taxon>Uroviricota</taxon>
        <taxon>Caudoviricetes</taxon>
        <taxon>Peduoviridae</taxon>
        <taxon>Maltschvirus</taxon>
        <taxon>Maltschvirus maltsch</taxon>
    </lineage>
</organism>
<dbReference type="EMBL" id="LR796232">
    <property type="protein sequence ID" value="CAB4128273.1"/>
    <property type="molecule type" value="Genomic_DNA"/>
</dbReference>
<gene>
    <name evidence="1" type="ORF">UFOVP101_26</name>
</gene>
<sequence>MDPNYNYLQGMPNQNLAAMPYANKAIGEVKGYYDPYTKYGNNPQDFVNQIYGSFQDSPALQRERDLAGKGLRSAAAASGRINNPAYEREYADLMGSLGSDQMRRYFEDVMKERGFGLDAAKGAAGDVSNLYGEAGQLSYQHDREKELQERQNKSDMWRTGLKALGTAAGAYFGGAPGAAGGDKLAELLYNFFNKGSNSNYETGAGAFNPDLYKDISSQWW</sequence>
<evidence type="ECO:0000313" key="1">
    <source>
        <dbReference type="EMBL" id="CAB4128273.1"/>
    </source>
</evidence>
<protein>
    <submittedName>
        <fullName evidence="1">Uncharacterized protein</fullName>
    </submittedName>
</protein>
<name>A0A6J5L4P3_9CAUD</name>